<accession>A0ABV2WY16</accession>
<evidence type="ECO:0000313" key="2">
    <source>
        <dbReference type="EMBL" id="MEU1955785.1"/>
    </source>
</evidence>
<name>A0ABV2WY16_9NOCA</name>
<dbReference type="EMBL" id="JBEYBF010000028">
    <property type="protein sequence ID" value="MEU1955785.1"/>
    <property type="molecule type" value="Genomic_DNA"/>
</dbReference>
<comment type="caution">
    <text evidence="2">The sequence shown here is derived from an EMBL/GenBank/DDBJ whole genome shotgun (WGS) entry which is preliminary data.</text>
</comment>
<evidence type="ECO:0000313" key="3">
    <source>
        <dbReference type="Proteomes" id="UP001550628"/>
    </source>
</evidence>
<evidence type="ECO:0000256" key="1">
    <source>
        <dbReference type="SAM" id="MobiDB-lite"/>
    </source>
</evidence>
<proteinExistence type="predicted"/>
<reference evidence="2 3" key="1">
    <citation type="submission" date="2024-06" db="EMBL/GenBank/DDBJ databases">
        <title>The Natural Products Discovery Center: Release of the First 8490 Sequenced Strains for Exploring Actinobacteria Biosynthetic Diversity.</title>
        <authorList>
            <person name="Kalkreuter E."/>
            <person name="Kautsar S.A."/>
            <person name="Yang D."/>
            <person name="Bader C.D."/>
            <person name="Teijaro C.N."/>
            <person name="Fluegel L."/>
            <person name="Davis C.M."/>
            <person name="Simpson J.R."/>
            <person name="Lauterbach L."/>
            <person name="Steele A.D."/>
            <person name="Gui C."/>
            <person name="Meng S."/>
            <person name="Li G."/>
            <person name="Viehrig K."/>
            <person name="Ye F."/>
            <person name="Su P."/>
            <person name="Kiefer A.F."/>
            <person name="Nichols A."/>
            <person name="Cepeda A.J."/>
            <person name="Yan W."/>
            <person name="Fan B."/>
            <person name="Jiang Y."/>
            <person name="Adhikari A."/>
            <person name="Zheng C.-J."/>
            <person name="Schuster L."/>
            <person name="Cowan T.M."/>
            <person name="Smanski M.J."/>
            <person name="Chevrette M.G."/>
            <person name="De Carvalho L.P.S."/>
            <person name="Shen B."/>
        </authorList>
    </citation>
    <scope>NUCLEOTIDE SEQUENCE [LARGE SCALE GENOMIC DNA]</scope>
    <source>
        <strain evidence="2 3">NPDC019708</strain>
    </source>
</reference>
<dbReference type="Proteomes" id="UP001550628">
    <property type="component" value="Unassembled WGS sequence"/>
</dbReference>
<sequence length="84" mass="9320">MGPDGPAWLAEFEPDDRAEALSEIRNAVLLTVISEDPELLREVLHAWATTAAVMRDPLRRDVHAGPSEEWDYVEVDPPSPGDDI</sequence>
<feature type="region of interest" description="Disordered" evidence="1">
    <location>
        <begin position="65"/>
        <end position="84"/>
    </location>
</feature>
<dbReference type="RefSeq" id="WP_356957512.1">
    <property type="nucleotide sequence ID" value="NZ_JBEYBD010000009.1"/>
</dbReference>
<organism evidence="2 3">
    <name type="scientific">Nocardia rhamnosiphila</name>
    <dbReference type="NCBI Taxonomy" id="426716"/>
    <lineage>
        <taxon>Bacteria</taxon>
        <taxon>Bacillati</taxon>
        <taxon>Actinomycetota</taxon>
        <taxon>Actinomycetes</taxon>
        <taxon>Mycobacteriales</taxon>
        <taxon>Nocardiaceae</taxon>
        <taxon>Nocardia</taxon>
    </lineage>
</organism>
<gene>
    <name evidence="2" type="ORF">ABZ510_28500</name>
</gene>
<keyword evidence="3" id="KW-1185">Reference proteome</keyword>
<protein>
    <submittedName>
        <fullName evidence="2">Uncharacterized protein</fullName>
    </submittedName>
</protein>